<dbReference type="SUPFAM" id="SSF54523">
    <property type="entry name" value="Pili subunits"/>
    <property type="match status" value="1"/>
</dbReference>
<proteinExistence type="predicted"/>
<dbReference type="RefSeq" id="WP_230326987.1">
    <property type="nucleotide sequence ID" value="NZ_JADPGE010000023.1"/>
</dbReference>
<comment type="caution">
    <text evidence="2">The sequence shown here is derived from an EMBL/GenBank/DDBJ whole genome shotgun (WGS) entry which is preliminary data.</text>
</comment>
<dbReference type="EMBL" id="SMBP01000030">
    <property type="protein sequence ID" value="TCU52916.1"/>
    <property type="molecule type" value="Genomic_DNA"/>
</dbReference>
<dbReference type="NCBIfam" id="TIGR02532">
    <property type="entry name" value="IV_pilin_GFxxxE"/>
    <property type="match status" value="1"/>
</dbReference>
<gene>
    <name evidence="2" type="ORF">EDD61_1301</name>
</gene>
<keyword evidence="1" id="KW-1133">Transmembrane helix</keyword>
<dbReference type="Proteomes" id="UP000295773">
    <property type="component" value="Unassembled WGS sequence"/>
</dbReference>
<protein>
    <submittedName>
        <fullName evidence="2">Prepilin-type N-terminal cleavage/methylation domain-containing protein</fullName>
    </submittedName>
</protein>
<feature type="transmembrane region" description="Helical" evidence="1">
    <location>
        <begin position="12"/>
        <end position="38"/>
    </location>
</feature>
<keyword evidence="1" id="KW-0472">Membrane</keyword>
<keyword evidence="1" id="KW-0812">Transmembrane</keyword>
<sequence>MKSLKRNKKGFTLIEIIVVLVIMGILIAIAVPSVLGYVNKAKEQRYLSDARAYYIGAQGIVTNKNGKDEPVGDYDLTAAKIQADAGILASESDINVSKCTLSGTKGNVKIEKCDFAVKDITSKYISITANKQAEFVPVDDTHPMPTE</sequence>
<dbReference type="InterPro" id="IPR045584">
    <property type="entry name" value="Pilin-like"/>
</dbReference>
<dbReference type="AlphaFoldDB" id="A0A4R3SXM8"/>
<dbReference type="Gene3D" id="3.30.700.10">
    <property type="entry name" value="Glycoprotein, Type 4 Pilin"/>
    <property type="match status" value="1"/>
</dbReference>
<evidence type="ECO:0000313" key="2">
    <source>
        <dbReference type="EMBL" id="TCU52916.1"/>
    </source>
</evidence>
<dbReference type="Pfam" id="PF07963">
    <property type="entry name" value="N_methyl"/>
    <property type="match status" value="1"/>
</dbReference>
<reference evidence="2 3" key="1">
    <citation type="submission" date="2019-03" db="EMBL/GenBank/DDBJ databases">
        <title>Genomic Encyclopedia of Type Strains, Phase IV (KMG-IV): sequencing the most valuable type-strain genomes for metagenomic binning, comparative biology and taxonomic classification.</title>
        <authorList>
            <person name="Goeker M."/>
        </authorList>
    </citation>
    <scope>NUCLEOTIDE SEQUENCE [LARGE SCALE GENOMIC DNA]</scope>
    <source>
        <strain evidence="2 3">DSM 29481</strain>
    </source>
</reference>
<evidence type="ECO:0000256" key="1">
    <source>
        <dbReference type="SAM" id="Phobius"/>
    </source>
</evidence>
<dbReference type="InterPro" id="IPR012902">
    <property type="entry name" value="N_methyl_site"/>
</dbReference>
<evidence type="ECO:0000313" key="3">
    <source>
        <dbReference type="Proteomes" id="UP000295773"/>
    </source>
</evidence>
<keyword evidence="3" id="KW-1185">Reference proteome</keyword>
<organism evidence="2 3">
    <name type="scientific">Longicatena caecimuris</name>
    <dbReference type="NCBI Taxonomy" id="1796635"/>
    <lineage>
        <taxon>Bacteria</taxon>
        <taxon>Bacillati</taxon>
        <taxon>Bacillota</taxon>
        <taxon>Erysipelotrichia</taxon>
        <taxon>Erysipelotrichales</taxon>
        <taxon>Erysipelotrichaceae</taxon>
        <taxon>Longicatena</taxon>
    </lineage>
</organism>
<dbReference type="PROSITE" id="PS00409">
    <property type="entry name" value="PROKAR_NTER_METHYL"/>
    <property type="match status" value="1"/>
</dbReference>
<accession>A0A4R3SXM8</accession>
<name>A0A4R3SXM8_9FIRM</name>